<dbReference type="PANTHER" id="PTHR31016:SF12">
    <property type="entry name" value="OS05G0315200 PROTEIN"/>
    <property type="match status" value="1"/>
</dbReference>
<protein>
    <submittedName>
        <fullName evidence="2">Uncharacterized protein</fullName>
    </submittedName>
</protein>
<evidence type="ECO:0000313" key="2">
    <source>
        <dbReference type="EMBL" id="EPS70624.1"/>
    </source>
</evidence>
<dbReference type="AlphaFoldDB" id="S8CTM7"/>
<comment type="caution">
    <text evidence="2">The sequence shown here is derived from an EMBL/GenBank/DDBJ whole genome shotgun (WGS) entry which is preliminary data.</text>
</comment>
<organism evidence="2 3">
    <name type="scientific">Genlisea aurea</name>
    <dbReference type="NCBI Taxonomy" id="192259"/>
    <lineage>
        <taxon>Eukaryota</taxon>
        <taxon>Viridiplantae</taxon>
        <taxon>Streptophyta</taxon>
        <taxon>Embryophyta</taxon>
        <taxon>Tracheophyta</taxon>
        <taxon>Spermatophyta</taxon>
        <taxon>Magnoliopsida</taxon>
        <taxon>eudicotyledons</taxon>
        <taxon>Gunneridae</taxon>
        <taxon>Pentapetalae</taxon>
        <taxon>asterids</taxon>
        <taxon>lamiids</taxon>
        <taxon>Lamiales</taxon>
        <taxon>Lentibulariaceae</taxon>
        <taxon>Genlisea</taxon>
    </lineage>
</organism>
<evidence type="ECO:0000256" key="1">
    <source>
        <dbReference type="SAM" id="MobiDB-lite"/>
    </source>
</evidence>
<feature type="region of interest" description="Disordered" evidence="1">
    <location>
        <begin position="29"/>
        <end position="55"/>
    </location>
</feature>
<dbReference type="PANTHER" id="PTHR31016">
    <property type="entry name" value="OS04G0228100 PROTEIN"/>
    <property type="match status" value="1"/>
</dbReference>
<keyword evidence="3" id="KW-1185">Reference proteome</keyword>
<proteinExistence type="predicted"/>
<accession>S8CTM7</accession>
<feature type="compositionally biased region" description="Polar residues" evidence="1">
    <location>
        <begin position="167"/>
        <end position="182"/>
    </location>
</feature>
<reference evidence="2 3" key="1">
    <citation type="journal article" date="2013" name="BMC Genomics">
        <title>The miniature genome of a carnivorous plant Genlisea aurea contains a low number of genes and short non-coding sequences.</title>
        <authorList>
            <person name="Leushkin E.V."/>
            <person name="Sutormin R.A."/>
            <person name="Nabieva E.R."/>
            <person name="Penin A.A."/>
            <person name="Kondrashov A.S."/>
            <person name="Logacheva M.D."/>
        </authorList>
    </citation>
    <scope>NUCLEOTIDE SEQUENCE [LARGE SCALE GENOMIC DNA]</scope>
</reference>
<dbReference type="OrthoDB" id="1731995at2759"/>
<name>S8CTM7_9LAMI</name>
<dbReference type="EMBL" id="AUSU01001611">
    <property type="protein sequence ID" value="EPS70624.1"/>
    <property type="molecule type" value="Genomic_DNA"/>
</dbReference>
<feature type="non-terminal residue" evidence="2">
    <location>
        <position position="1"/>
    </location>
</feature>
<evidence type="ECO:0000313" key="3">
    <source>
        <dbReference type="Proteomes" id="UP000015453"/>
    </source>
</evidence>
<feature type="region of interest" description="Disordered" evidence="1">
    <location>
        <begin position="161"/>
        <end position="199"/>
    </location>
</feature>
<sequence length="199" mass="21974">DSYPSSLAAKAIRASSAYRDSSLSSLYEQSAISSPRRSTASIGPNASPKKSVHESKQGFWGVLARKAKSIIDDDDEEHTDKSRERLGWPTLKRVDKSIKRQYEGAGVSPEFRRKNDAPAFQKGFNAITSSLNYIGNALEEGMAAVENRTADIIHETRKIQIRKKSSVSKPPNQDSSIGLSRQQHSHADSEMQLKASRDV</sequence>
<feature type="non-terminal residue" evidence="2">
    <location>
        <position position="199"/>
    </location>
</feature>
<feature type="compositionally biased region" description="Polar residues" evidence="1">
    <location>
        <begin position="29"/>
        <end position="44"/>
    </location>
</feature>
<feature type="compositionally biased region" description="Basic and acidic residues" evidence="1">
    <location>
        <begin position="185"/>
        <end position="199"/>
    </location>
</feature>
<dbReference type="Proteomes" id="UP000015453">
    <property type="component" value="Unassembled WGS sequence"/>
</dbReference>
<gene>
    <name evidence="2" type="ORF">M569_04137</name>
</gene>